<keyword evidence="2" id="KW-0472">Membrane</keyword>
<sequence>MPPPTPRRKPATHLHRTPPALGGKKIMQPLYIEHPNNDGIIPRDLFTKKRAELLKKGESWMKRTTTSSMVVSTLIATGLVTLFVSIISMMFSIIAWGDFHQHWVAHEFPFL</sequence>
<evidence type="ECO:0000256" key="2">
    <source>
        <dbReference type="SAM" id="Phobius"/>
    </source>
</evidence>
<dbReference type="AlphaFoldDB" id="A0AAN9QV38"/>
<proteinExistence type="predicted"/>
<keyword evidence="2" id="KW-0812">Transmembrane</keyword>
<evidence type="ECO:0000313" key="3">
    <source>
        <dbReference type="EMBL" id="KAK7348709.1"/>
    </source>
</evidence>
<keyword evidence="4" id="KW-1185">Reference proteome</keyword>
<evidence type="ECO:0000313" key="4">
    <source>
        <dbReference type="Proteomes" id="UP001374584"/>
    </source>
</evidence>
<dbReference type="GO" id="GO:0016020">
    <property type="term" value="C:membrane"/>
    <property type="evidence" value="ECO:0007669"/>
    <property type="project" value="TreeGrafter"/>
</dbReference>
<name>A0AAN9QV38_PHACN</name>
<dbReference type="PANTHER" id="PTHR24177:SF356">
    <property type="entry name" value="ANKYRIN REPEAT PLANT-LIKE PROTEIN"/>
    <property type="match status" value="1"/>
</dbReference>
<comment type="caution">
    <text evidence="3">The sequence shown here is derived from an EMBL/GenBank/DDBJ whole genome shotgun (WGS) entry which is preliminary data.</text>
</comment>
<dbReference type="PANTHER" id="PTHR24177">
    <property type="entry name" value="CASKIN"/>
    <property type="match status" value="1"/>
</dbReference>
<dbReference type="EMBL" id="JAYMYR010000008">
    <property type="protein sequence ID" value="KAK7348709.1"/>
    <property type="molecule type" value="Genomic_DNA"/>
</dbReference>
<gene>
    <name evidence="3" type="ORF">VNO80_23334</name>
</gene>
<feature type="region of interest" description="Disordered" evidence="1">
    <location>
        <begin position="1"/>
        <end position="22"/>
    </location>
</feature>
<evidence type="ECO:0000256" key="1">
    <source>
        <dbReference type="SAM" id="MobiDB-lite"/>
    </source>
</evidence>
<feature type="transmembrane region" description="Helical" evidence="2">
    <location>
        <begin position="69"/>
        <end position="96"/>
    </location>
</feature>
<feature type="compositionally biased region" description="Basic residues" evidence="1">
    <location>
        <begin position="1"/>
        <end position="16"/>
    </location>
</feature>
<accession>A0AAN9QV38</accession>
<organism evidence="3 4">
    <name type="scientific">Phaseolus coccineus</name>
    <name type="common">Scarlet runner bean</name>
    <name type="synonym">Phaseolus multiflorus</name>
    <dbReference type="NCBI Taxonomy" id="3886"/>
    <lineage>
        <taxon>Eukaryota</taxon>
        <taxon>Viridiplantae</taxon>
        <taxon>Streptophyta</taxon>
        <taxon>Embryophyta</taxon>
        <taxon>Tracheophyta</taxon>
        <taxon>Spermatophyta</taxon>
        <taxon>Magnoliopsida</taxon>
        <taxon>eudicotyledons</taxon>
        <taxon>Gunneridae</taxon>
        <taxon>Pentapetalae</taxon>
        <taxon>rosids</taxon>
        <taxon>fabids</taxon>
        <taxon>Fabales</taxon>
        <taxon>Fabaceae</taxon>
        <taxon>Papilionoideae</taxon>
        <taxon>50 kb inversion clade</taxon>
        <taxon>NPAAA clade</taxon>
        <taxon>indigoferoid/millettioid clade</taxon>
        <taxon>Phaseoleae</taxon>
        <taxon>Phaseolus</taxon>
    </lineage>
</organism>
<reference evidence="3 4" key="1">
    <citation type="submission" date="2024-01" db="EMBL/GenBank/DDBJ databases">
        <title>The genomes of 5 underutilized Papilionoideae crops provide insights into root nodulation and disease resistanc.</title>
        <authorList>
            <person name="Jiang F."/>
        </authorList>
    </citation>
    <scope>NUCLEOTIDE SEQUENCE [LARGE SCALE GENOMIC DNA]</scope>
    <source>
        <strain evidence="3">JINMINGXINNONG_FW02</strain>
        <tissue evidence="3">Leaves</tissue>
    </source>
</reference>
<dbReference type="Proteomes" id="UP001374584">
    <property type="component" value="Unassembled WGS sequence"/>
</dbReference>
<keyword evidence="2" id="KW-1133">Transmembrane helix</keyword>
<protein>
    <submittedName>
        <fullName evidence="3">Uncharacterized protein</fullName>
    </submittedName>
</protein>